<gene>
    <name evidence="1" type="ORF">IAA97_01440</name>
</gene>
<dbReference type="AlphaFoldDB" id="A0A9D9E213"/>
<reference evidence="1" key="1">
    <citation type="submission" date="2020-10" db="EMBL/GenBank/DDBJ databases">
        <authorList>
            <person name="Gilroy R."/>
        </authorList>
    </citation>
    <scope>NUCLEOTIDE SEQUENCE</scope>
    <source>
        <strain evidence="1">7293</strain>
    </source>
</reference>
<comment type="caution">
    <text evidence="1">The sequence shown here is derived from an EMBL/GenBank/DDBJ whole genome shotgun (WGS) entry which is preliminary data.</text>
</comment>
<evidence type="ECO:0000313" key="2">
    <source>
        <dbReference type="Proteomes" id="UP000823615"/>
    </source>
</evidence>
<protein>
    <submittedName>
        <fullName evidence="1">Fibronectin type III domain-containing protein</fullName>
    </submittedName>
</protein>
<dbReference type="InterPro" id="IPR003961">
    <property type="entry name" value="FN3_dom"/>
</dbReference>
<dbReference type="EMBL" id="JADIMT010000024">
    <property type="protein sequence ID" value="MBO8435629.1"/>
    <property type="molecule type" value="Genomic_DNA"/>
</dbReference>
<evidence type="ECO:0000313" key="1">
    <source>
        <dbReference type="EMBL" id="MBO8435629.1"/>
    </source>
</evidence>
<dbReference type="CDD" id="cd00063">
    <property type="entry name" value="FN3"/>
    <property type="match status" value="1"/>
</dbReference>
<organism evidence="1 2">
    <name type="scientific">Candidatus Ornithospirochaeta stercoripullorum</name>
    <dbReference type="NCBI Taxonomy" id="2840899"/>
    <lineage>
        <taxon>Bacteria</taxon>
        <taxon>Pseudomonadati</taxon>
        <taxon>Spirochaetota</taxon>
        <taxon>Spirochaetia</taxon>
        <taxon>Spirochaetales</taxon>
        <taxon>Spirochaetaceae</taxon>
        <taxon>Spirochaetaceae incertae sedis</taxon>
        <taxon>Candidatus Ornithospirochaeta</taxon>
    </lineage>
</organism>
<reference evidence="1" key="2">
    <citation type="journal article" date="2021" name="PeerJ">
        <title>Extensive microbial diversity within the chicken gut microbiome revealed by metagenomics and culture.</title>
        <authorList>
            <person name="Gilroy R."/>
            <person name="Ravi A."/>
            <person name="Getino M."/>
            <person name="Pursley I."/>
            <person name="Horton D.L."/>
            <person name="Alikhan N.F."/>
            <person name="Baker D."/>
            <person name="Gharbi K."/>
            <person name="Hall N."/>
            <person name="Watson M."/>
            <person name="Adriaenssens E.M."/>
            <person name="Foster-Nyarko E."/>
            <person name="Jarju S."/>
            <person name="Secka A."/>
            <person name="Antonio M."/>
            <person name="Oren A."/>
            <person name="Chaudhuri R.R."/>
            <person name="La Ragione R."/>
            <person name="Hildebrand F."/>
            <person name="Pallen M.J."/>
        </authorList>
    </citation>
    <scope>NUCLEOTIDE SEQUENCE</scope>
    <source>
        <strain evidence="1">7293</strain>
    </source>
</reference>
<sequence>MRIIAVLSLLLLFLLPSCNWNMYSSGLDDIEEDTENVSGITELFTGEAPRNIYASQSNYPGRVVISFDAVNGADSYDIERTIRDRNSEASESPVWKIISTIKDDDSARYTFVDNTAADGSKIYTYRVRANSLYAEITAGVVGAYSEEASGWPLSPPVSLSATQGTYTDRIVLEWSRMDLVRGYDLYAYVPDEASAEVWSKINTTTIPSSYGTDTISYSYYPDEDAYGKDIYFKVRSISRGGSESGDSGYRTGYTFKVGSPLAPEDLSAGDSVSSIYIPISWKQPETEGAEGSYYRWEIVRSTPITDEETVKVFQSDAIPTDVSLVDGYYTYKDMMAESELEPGVEYTYTVRAVLVEPTAEGLEESIGIAASDTGKIISPAITMGETKTVYPSGSEGGSFTFTIAAPPADFTDTSGWSYNIYGRNNYLDKEVGDWIPIQMDIPVTFDPITITVDYSEYKVNEFDVRIVDKEGEESVGYTSFFGSPIVTERAPAPATSLITVTKNKWNSSLTANADGVYPVVLTVGNDSTFTEYQVEAVSADGRSQGTISVKNSETITLDTLSPSKPGESWQYRIRGTDVFGRYSSWSGSVEGYGALTGHAFIKFFEAYAMKPWEFVNSPDFPQNLKTKWNKSTIHSLIDKHGLGSLGDVTESSEFHGGSIRYHSYADGVTGDVEFFYVNFGELETIYSNGSYKMDNVNMNGNNGKCSGTMTVSGMYPATIDFSSLGVTGYAFSGNYKVTQDNGRGMEEVQAVKNE</sequence>
<proteinExistence type="predicted"/>
<dbReference type="Gene3D" id="2.60.40.10">
    <property type="entry name" value="Immunoglobulins"/>
    <property type="match status" value="2"/>
</dbReference>
<dbReference type="Proteomes" id="UP000823615">
    <property type="component" value="Unassembled WGS sequence"/>
</dbReference>
<name>A0A9D9E213_9SPIO</name>
<accession>A0A9D9E213</accession>
<dbReference type="InterPro" id="IPR013783">
    <property type="entry name" value="Ig-like_fold"/>
</dbReference>